<evidence type="ECO:0000313" key="3">
    <source>
        <dbReference type="Proteomes" id="UP001164929"/>
    </source>
</evidence>
<dbReference type="Proteomes" id="UP001164929">
    <property type="component" value="Chromosome 7"/>
</dbReference>
<evidence type="ECO:0000313" key="2">
    <source>
        <dbReference type="EMBL" id="KAJ6989636.1"/>
    </source>
</evidence>
<dbReference type="AlphaFoldDB" id="A0AAD6QFW1"/>
<accession>A0AAD6QFW1</accession>
<organism evidence="2 3">
    <name type="scientific">Populus alba x Populus x berolinensis</name>
    <dbReference type="NCBI Taxonomy" id="444605"/>
    <lineage>
        <taxon>Eukaryota</taxon>
        <taxon>Viridiplantae</taxon>
        <taxon>Streptophyta</taxon>
        <taxon>Embryophyta</taxon>
        <taxon>Tracheophyta</taxon>
        <taxon>Spermatophyta</taxon>
        <taxon>Magnoliopsida</taxon>
        <taxon>eudicotyledons</taxon>
        <taxon>Gunneridae</taxon>
        <taxon>Pentapetalae</taxon>
        <taxon>rosids</taxon>
        <taxon>fabids</taxon>
        <taxon>Malpighiales</taxon>
        <taxon>Salicaceae</taxon>
        <taxon>Saliceae</taxon>
        <taxon>Populus</taxon>
    </lineage>
</organism>
<protein>
    <submittedName>
        <fullName evidence="2">Uncharacterized protein</fullName>
    </submittedName>
</protein>
<dbReference type="EMBL" id="JAQIZT010000007">
    <property type="protein sequence ID" value="KAJ6989623.1"/>
    <property type="molecule type" value="Genomic_DNA"/>
</dbReference>
<gene>
    <name evidence="1" type="ORF">NC653_018181</name>
    <name evidence="2" type="ORF">NC653_018194</name>
</gene>
<proteinExistence type="predicted"/>
<sequence length="76" mass="8767">MAVLGVEDHRYRVRVTMPPPPPPTDFVTIQFSLAKETMSQDNCHHRTFTPSRLNMHRPQENIVNNLLELQSKTLAI</sequence>
<comment type="caution">
    <text evidence="2">The sequence shown here is derived from an EMBL/GenBank/DDBJ whole genome shotgun (WGS) entry which is preliminary data.</text>
</comment>
<reference evidence="2" key="1">
    <citation type="journal article" date="2023" name="Mol. Ecol. Resour.">
        <title>Chromosome-level genome assembly of a triploid poplar Populus alba 'Berolinensis'.</title>
        <authorList>
            <person name="Chen S."/>
            <person name="Yu Y."/>
            <person name="Wang X."/>
            <person name="Wang S."/>
            <person name="Zhang T."/>
            <person name="Zhou Y."/>
            <person name="He R."/>
            <person name="Meng N."/>
            <person name="Wang Y."/>
            <person name="Liu W."/>
            <person name="Liu Z."/>
            <person name="Liu J."/>
            <person name="Guo Q."/>
            <person name="Huang H."/>
            <person name="Sederoff R.R."/>
            <person name="Wang G."/>
            <person name="Qu G."/>
            <person name="Chen S."/>
        </authorList>
    </citation>
    <scope>NUCLEOTIDE SEQUENCE</scope>
    <source>
        <strain evidence="2">SC-2020</strain>
    </source>
</reference>
<name>A0AAD6QFW1_9ROSI</name>
<keyword evidence="3" id="KW-1185">Reference proteome</keyword>
<dbReference type="EMBL" id="JAQIZT010000007">
    <property type="protein sequence ID" value="KAJ6989636.1"/>
    <property type="molecule type" value="Genomic_DNA"/>
</dbReference>
<evidence type="ECO:0000313" key="1">
    <source>
        <dbReference type="EMBL" id="KAJ6989623.1"/>
    </source>
</evidence>